<evidence type="ECO:0000256" key="2">
    <source>
        <dbReference type="ARBA" id="ARBA00022475"/>
    </source>
</evidence>
<protein>
    <submittedName>
        <fullName evidence="8">Type II secretion system F domain protein</fullName>
    </submittedName>
</protein>
<evidence type="ECO:0000256" key="3">
    <source>
        <dbReference type="ARBA" id="ARBA00022692"/>
    </source>
</evidence>
<dbReference type="Proteomes" id="UP000009296">
    <property type="component" value="Chromosome"/>
</dbReference>
<organism evidence="8 9">
    <name type="scientific">Methanothermococcus okinawensis (strain DSM 14208 / JCM 11175 / IH1)</name>
    <dbReference type="NCBI Taxonomy" id="647113"/>
    <lineage>
        <taxon>Archaea</taxon>
        <taxon>Methanobacteriati</taxon>
        <taxon>Methanobacteriota</taxon>
        <taxon>Methanomada group</taxon>
        <taxon>Methanococci</taxon>
        <taxon>Methanococcales</taxon>
        <taxon>Methanococcaceae</taxon>
        <taxon>Methanothermococcus</taxon>
    </lineage>
</organism>
<evidence type="ECO:0000259" key="7">
    <source>
        <dbReference type="Pfam" id="PF00482"/>
    </source>
</evidence>
<feature type="transmembrane region" description="Helical" evidence="6">
    <location>
        <begin position="195"/>
        <end position="215"/>
    </location>
</feature>
<dbReference type="AlphaFoldDB" id="F8AMQ9"/>
<feature type="domain" description="Type II secretion system protein GspF" evidence="7">
    <location>
        <begin position="80"/>
        <end position="207"/>
    </location>
</feature>
<reference evidence="8" key="1">
    <citation type="submission" date="2011-05" db="EMBL/GenBank/DDBJ databases">
        <title>Complete sequence of chromosome of Methanothermococcus okinawensis IH1.</title>
        <authorList>
            <consortium name="US DOE Joint Genome Institute"/>
            <person name="Lucas S."/>
            <person name="Han J."/>
            <person name="Lapidus A."/>
            <person name="Cheng J.-F."/>
            <person name="Goodwin L."/>
            <person name="Pitluck S."/>
            <person name="Peters L."/>
            <person name="Mikhailova N."/>
            <person name="Held B."/>
            <person name="Han C."/>
            <person name="Tapia R."/>
            <person name="Land M."/>
            <person name="Hauser L."/>
            <person name="Kyrpides N."/>
            <person name="Ivanova N."/>
            <person name="Pagani I."/>
            <person name="Sieprawska-Lupa M."/>
            <person name="Takai K."/>
            <person name="Miyazaki J."/>
            <person name="Whitman W."/>
            <person name="Woyke T."/>
        </authorList>
    </citation>
    <scope>NUCLEOTIDE SEQUENCE [LARGE SCALE GENOMIC DNA]</scope>
    <source>
        <strain evidence="8">IH1</strain>
    </source>
</reference>
<evidence type="ECO:0000313" key="9">
    <source>
        <dbReference type="Proteomes" id="UP000009296"/>
    </source>
</evidence>
<dbReference type="HOGENOM" id="CLU_479528_0_0_2"/>
<dbReference type="eggNOG" id="arCOG01809">
    <property type="taxonomic scope" value="Archaea"/>
</dbReference>
<dbReference type="PANTHER" id="PTHR35402">
    <property type="entry name" value="INTEGRAL MEMBRANE PROTEIN-RELATED"/>
    <property type="match status" value="1"/>
</dbReference>
<keyword evidence="5 6" id="KW-0472">Membrane</keyword>
<dbReference type="STRING" id="647113.Metok_0919"/>
<feature type="transmembrane region" description="Helical" evidence="6">
    <location>
        <begin position="20"/>
        <end position="39"/>
    </location>
</feature>
<dbReference type="EMBL" id="CP002792">
    <property type="protein sequence ID" value="AEH06890.1"/>
    <property type="molecule type" value="Genomic_DNA"/>
</dbReference>
<name>F8AMQ9_METOI</name>
<keyword evidence="2" id="KW-1003">Cell membrane</keyword>
<dbReference type="NCBIfam" id="NF004704">
    <property type="entry name" value="PRK06041.1-2"/>
    <property type="match status" value="1"/>
</dbReference>
<feature type="transmembrane region" description="Helical" evidence="6">
    <location>
        <begin position="45"/>
        <end position="64"/>
    </location>
</feature>
<proteinExistence type="predicted"/>
<dbReference type="KEGG" id="mok:Metok_0919"/>
<evidence type="ECO:0000256" key="5">
    <source>
        <dbReference type="ARBA" id="ARBA00023136"/>
    </source>
</evidence>
<evidence type="ECO:0000256" key="6">
    <source>
        <dbReference type="SAM" id="Phobius"/>
    </source>
</evidence>
<dbReference type="GeneID" id="10773069"/>
<dbReference type="GO" id="GO:0005886">
    <property type="term" value="C:plasma membrane"/>
    <property type="evidence" value="ECO:0007669"/>
    <property type="project" value="UniProtKB-SubCell"/>
</dbReference>
<dbReference type="OrthoDB" id="141855at2157"/>
<feature type="transmembrane region" description="Helical" evidence="6">
    <location>
        <begin position="443"/>
        <end position="462"/>
    </location>
</feature>
<feature type="transmembrane region" description="Helical" evidence="6">
    <location>
        <begin position="298"/>
        <end position="318"/>
    </location>
</feature>
<dbReference type="Pfam" id="PF00482">
    <property type="entry name" value="T2SSF"/>
    <property type="match status" value="1"/>
</dbReference>
<keyword evidence="3 6" id="KW-0812">Transmembrane</keyword>
<keyword evidence="9" id="KW-1185">Reference proteome</keyword>
<dbReference type="PANTHER" id="PTHR35402:SF2">
    <property type="entry name" value="FLAGELLA ACCESSORY PROTEIN J"/>
    <property type="match status" value="1"/>
</dbReference>
<keyword evidence="4 6" id="KW-1133">Transmembrane helix</keyword>
<evidence type="ECO:0000256" key="4">
    <source>
        <dbReference type="ARBA" id="ARBA00022989"/>
    </source>
</evidence>
<evidence type="ECO:0000256" key="1">
    <source>
        <dbReference type="ARBA" id="ARBA00004651"/>
    </source>
</evidence>
<sequence length="559" mass="63303">MFLNILSRVGLKPRDYLLKYILPSIILSIGLVIMGMTYFSGYIKLLMLVISILILGSAIGYPYIELDSQKNQINEKLHIFITKFGVLSITDLDRKELMKILAQEKEELGQLANESKKIYVLIKRWNQSLAEACRFLAQRTPSSEFADFLDRMAYSIDSGEELKDFLAKEQSIVMNDYAAFYKRALYSLDMFKEMYISAVTSLAFFVTFAVIAPFIAHYNFVTTVTVALIGFVLVEICLVYVIKSKMPTDRLWHTGEKPTRVDLKLRRYLIASIILTIITTGFLIWGKYVAEIPKVSEIPYQILFATGFTPLLIGGYVAKREESLVIRKEYNFPDFLRSLGDSVSAKGGGMEDSLKYLSSHDFGPLTKDLEQLYKRVSIRIDNNKAWRLFGFETCSYLIQLFSEMFERCTFLGGDPGKASEIIGNNFRKIINLRKSKYQSVEQFAGIMYGLGGGLALALYTSYGVAHMVNNLYTSLEIPEAMITVINVIAPGDLSIISYLMYACMAIYALISGYMIKIMDGGHPQVLLMHFIIILWIISIVSYITELIINKILGVGIPLF</sequence>
<dbReference type="InterPro" id="IPR018076">
    <property type="entry name" value="T2SS_GspF_dom"/>
</dbReference>
<feature type="transmembrane region" description="Helical" evidence="6">
    <location>
        <begin position="527"/>
        <end position="548"/>
    </location>
</feature>
<comment type="subcellular location">
    <subcellularLocation>
        <location evidence="1">Cell membrane</location>
        <topology evidence="1">Multi-pass membrane protein</topology>
    </subcellularLocation>
</comment>
<dbReference type="InterPro" id="IPR056569">
    <property type="entry name" value="ArlJ-like"/>
</dbReference>
<feature type="transmembrane region" description="Helical" evidence="6">
    <location>
        <begin position="268"/>
        <end position="286"/>
    </location>
</feature>
<gene>
    <name evidence="8" type="ordered locus">Metok_0919</name>
</gene>
<evidence type="ECO:0000313" key="8">
    <source>
        <dbReference type="EMBL" id="AEH06890.1"/>
    </source>
</evidence>
<feature type="transmembrane region" description="Helical" evidence="6">
    <location>
        <begin position="495"/>
        <end position="515"/>
    </location>
</feature>
<feature type="transmembrane region" description="Helical" evidence="6">
    <location>
        <begin position="221"/>
        <end position="242"/>
    </location>
</feature>
<accession>F8AMQ9</accession>
<dbReference type="RefSeq" id="WP_013867074.1">
    <property type="nucleotide sequence ID" value="NC_015636.1"/>
</dbReference>